<gene>
    <name evidence="1" type="ORF">ALEPTO_LOCUS13464</name>
</gene>
<evidence type="ECO:0000313" key="2">
    <source>
        <dbReference type="Proteomes" id="UP000789508"/>
    </source>
</evidence>
<organism evidence="1 2">
    <name type="scientific">Ambispora leptoticha</name>
    <dbReference type="NCBI Taxonomy" id="144679"/>
    <lineage>
        <taxon>Eukaryota</taxon>
        <taxon>Fungi</taxon>
        <taxon>Fungi incertae sedis</taxon>
        <taxon>Mucoromycota</taxon>
        <taxon>Glomeromycotina</taxon>
        <taxon>Glomeromycetes</taxon>
        <taxon>Archaeosporales</taxon>
        <taxon>Ambisporaceae</taxon>
        <taxon>Ambispora</taxon>
    </lineage>
</organism>
<dbReference type="EMBL" id="CAJVPS010043237">
    <property type="protein sequence ID" value="CAG8755497.1"/>
    <property type="molecule type" value="Genomic_DNA"/>
</dbReference>
<feature type="non-terminal residue" evidence="1">
    <location>
        <position position="1"/>
    </location>
</feature>
<protein>
    <submittedName>
        <fullName evidence="1">14210_t:CDS:1</fullName>
    </submittedName>
</protein>
<dbReference type="AlphaFoldDB" id="A0A9N9IYL1"/>
<keyword evidence="2" id="KW-1185">Reference proteome</keyword>
<accession>A0A9N9IYL1</accession>
<feature type="non-terminal residue" evidence="1">
    <location>
        <position position="53"/>
    </location>
</feature>
<sequence length="53" mass="5846">VLFARVSSVYALQLETRKRRRIVPATSLTTVASISTTDFNPHATINPYATVNP</sequence>
<evidence type="ECO:0000313" key="1">
    <source>
        <dbReference type="EMBL" id="CAG8755497.1"/>
    </source>
</evidence>
<reference evidence="1" key="1">
    <citation type="submission" date="2021-06" db="EMBL/GenBank/DDBJ databases">
        <authorList>
            <person name="Kallberg Y."/>
            <person name="Tangrot J."/>
            <person name="Rosling A."/>
        </authorList>
    </citation>
    <scope>NUCLEOTIDE SEQUENCE</scope>
    <source>
        <strain evidence="1">FL130A</strain>
    </source>
</reference>
<dbReference type="Proteomes" id="UP000789508">
    <property type="component" value="Unassembled WGS sequence"/>
</dbReference>
<proteinExistence type="predicted"/>
<name>A0A9N9IYL1_9GLOM</name>
<comment type="caution">
    <text evidence="1">The sequence shown here is derived from an EMBL/GenBank/DDBJ whole genome shotgun (WGS) entry which is preliminary data.</text>
</comment>